<feature type="region of interest" description="Disordered" evidence="1">
    <location>
        <begin position="857"/>
        <end position="887"/>
    </location>
</feature>
<dbReference type="AlphaFoldDB" id="A0AAD8KH08"/>
<evidence type="ECO:0000259" key="2">
    <source>
        <dbReference type="Pfam" id="PF14111"/>
    </source>
</evidence>
<dbReference type="EMBL" id="JAUHHV010000005">
    <property type="protein sequence ID" value="KAK1422544.1"/>
    <property type="molecule type" value="Genomic_DNA"/>
</dbReference>
<feature type="compositionally biased region" description="Polar residues" evidence="1">
    <location>
        <begin position="1"/>
        <end position="11"/>
    </location>
</feature>
<dbReference type="InterPro" id="IPR025558">
    <property type="entry name" value="DUF4283"/>
</dbReference>
<gene>
    <name evidence="3" type="ORF">QVD17_17827</name>
</gene>
<dbReference type="Proteomes" id="UP001229421">
    <property type="component" value="Unassembled WGS sequence"/>
</dbReference>
<organism evidence="3 4">
    <name type="scientific">Tagetes erecta</name>
    <name type="common">African marigold</name>
    <dbReference type="NCBI Taxonomy" id="13708"/>
    <lineage>
        <taxon>Eukaryota</taxon>
        <taxon>Viridiplantae</taxon>
        <taxon>Streptophyta</taxon>
        <taxon>Embryophyta</taxon>
        <taxon>Tracheophyta</taxon>
        <taxon>Spermatophyta</taxon>
        <taxon>Magnoliopsida</taxon>
        <taxon>eudicotyledons</taxon>
        <taxon>Gunneridae</taxon>
        <taxon>Pentapetalae</taxon>
        <taxon>asterids</taxon>
        <taxon>campanulids</taxon>
        <taxon>Asterales</taxon>
        <taxon>Asteraceae</taxon>
        <taxon>Asteroideae</taxon>
        <taxon>Heliantheae alliance</taxon>
        <taxon>Tageteae</taxon>
        <taxon>Tagetes</taxon>
    </lineage>
</organism>
<proteinExistence type="predicted"/>
<dbReference type="InterPro" id="IPR040256">
    <property type="entry name" value="At4g02000-like"/>
</dbReference>
<dbReference type="Pfam" id="PF14111">
    <property type="entry name" value="DUF4283"/>
    <property type="match status" value="1"/>
</dbReference>
<dbReference type="PANTHER" id="PTHR31286:SF180">
    <property type="entry name" value="OS10G0362600 PROTEIN"/>
    <property type="match status" value="1"/>
</dbReference>
<feature type="compositionally biased region" description="Low complexity" evidence="1">
    <location>
        <begin position="875"/>
        <end position="887"/>
    </location>
</feature>
<comment type="caution">
    <text evidence="3">The sequence shown here is derived from an EMBL/GenBank/DDBJ whole genome shotgun (WGS) entry which is preliminary data.</text>
</comment>
<reference evidence="3" key="1">
    <citation type="journal article" date="2023" name="bioRxiv">
        <title>Improved chromosome-level genome assembly for marigold (Tagetes erecta).</title>
        <authorList>
            <person name="Jiang F."/>
            <person name="Yuan L."/>
            <person name="Wang S."/>
            <person name="Wang H."/>
            <person name="Xu D."/>
            <person name="Wang A."/>
            <person name="Fan W."/>
        </authorList>
    </citation>
    <scope>NUCLEOTIDE SEQUENCE</scope>
    <source>
        <strain evidence="3">WSJ</strain>
        <tissue evidence="3">Leaf</tissue>
    </source>
</reference>
<feature type="compositionally biased region" description="Low complexity" evidence="1">
    <location>
        <begin position="857"/>
        <end position="866"/>
    </location>
</feature>
<protein>
    <recommendedName>
        <fullName evidence="2">DUF4283 domain-containing protein</fullName>
    </recommendedName>
</protein>
<evidence type="ECO:0000256" key="1">
    <source>
        <dbReference type="SAM" id="MobiDB-lite"/>
    </source>
</evidence>
<feature type="region of interest" description="Disordered" evidence="1">
    <location>
        <begin position="1"/>
        <end position="41"/>
    </location>
</feature>
<accession>A0AAD8KH08</accession>
<sequence length="1068" mass="118251">MHPSSNPSNLTGRAGGLPEKPPDPPGVQTRSRSRTPLKELSIRKSSNIIPEVIHAGFKLFAAADDPDLSKLSSTKHDQGPIGAVDIDKGINSNLNGSICSDDLMSSDPASQVPISAPMVHQVQNSSQGISSFPDLECSGNVIFVTKENLIKIQACTANAVYEFMHKIYEGGVIAASIKNVSQEFISSELVEAAMLAFMSRACTSSEFVNIMKPFVSFHMLNPVFESKFGKLLSYEFKMKEDGGEDNMGNKKCVKRKDLMVHGGVGDLLYRADELQSPFCSIIGESVLGEIVIEKQPGTGKRAKSVMVDDIMDERISPGVQLEGQEKGQRRVIKILETNGKERKQSGNKAESVDDRSNKLVGGRFFALKNSLYNACFQLGKIVSGHEKSATSKMLTQVVEVPTRSKGVSEMEDDCNGFATNLNDLQSVDVVKKRVCVKKTGKEILDELKWREQKVKEGRAEVVKNTKIPEVVNKDVNPGGVMIFKAGETKEMTEERAKLMGIGKVSYAAATSGAKSKEFNDLIKYSPPAVLENGEMVVLVEPTIVEKAKTVYSNSLYGYFVGSYVRLDFVRFNLYKMWKKYGVKDISSNGNGIFYFKFQSVEGMEEVLKAGPWIVNNVPLCLNRWEPAICLSKPEPKSVPVWVVFKNLPLELWSTEWICKVASCIGKPITFDNATKFRCANSGGAGGFARVLVEVEVKDIFPESVKIIYLREGEMINKEVLIQVEYHGMPINCRHCKVFGHLFDKCSVRPMTEDEKKAHEINQKKVDSSKGKSVKVDEDGFQQPTKRFWNVRPPARQMNNGGWQRNKNQMKFGMGGQWQQSGKKFEYKQHTVVGSTSGQVYECLNEEKAEGVKSMGSYGGNASNSNGGNIGGSGNLGQHQQGKSSQQKYVKVNNKSKNVTKGDQGVKIQNRFNSLEHMGDDETDLCNLHRPDTVPISVKSVDGKPPTYEPKKLYLGVPLTVSQEAVVKAVFDKKLAPNVDIFMKWSNAQRRYFKWLCLDNNFEEGLKFMSKADELMEVEVESETDETARFLTKGVGGYSADNEDAFNDGDFDFSGSASVLGRTVVKDDC</sequence>
<feature type="domain" description="DUF4283" evidence="2">
    <location>
        <begin position="552"/>
        <end position="629"/>
    </location>
</feature>
<keyword evidence="4" id="KW-1185">Reference proteome</keyword>
<evidence type="ECO:0000313" key="4">
    <source>
        <dbReference type="Proteomes" id="UP001229421"/>
    </source>
</evidence>
<evidence type="ECO:0000313" key="3">
    <source>
        <dbReference type="EMBL" id="KAK1422544.1"/>
    </source>
</evidence>
<feature type="region of interest" description="Disordered" evidence="1">
    <location>
        <begin position="755"/>
        <end position="776"/>
    </location>
</feature>
<name>A0AAD8KH08_TARER</name>
<dbReference type="PANTHER" id="PTHR31286">
    <property type="entry name" value="GLYCINE-RICH CELL WALL STRUCTURAL PROTEIN 1.8-LIKE"/>
    <property type="match status" value="1"/>
</dbReference>